<proteinExistence type="predicted"/>
<evidence type="ECO:0000313" key="1">
    <source>
        <dbReference type="EMBL" id="KAG6745734.1"/>
    </source>
</evidence>
<accession>A0A8X8CAJ8</accession>
<comment type="caution">
    <text evidence="1">The sequence shown here is derived from an EMBL/GenBank/DDBJ whole genome shotgun (WGS) entry which is preliminary data.</text>
</comment>
<gene>
    <name evidence="1" type="ORF">POTOM_050237</name>
</gene>
<reference evidence="1" key="1">
    <citation type="journal article" date="2020" name="bioRxiv">
        <title>Hybrid origin of Populus tomentosa Carr. identified through genome sequencing and phylogenomic analysis.</title>
        <authorList>
            <person name="An X."/>
            <person name="Gao K."/>
            <person name="Chen Z."/>
            <person name="Li J."/>
            <person name="Yang X."/>
            <person name="Yang X."/>
            <person name="Zhou J."/>
            <person name="Guo T."/>
            <person name="Zhao T."/>
            <person name="Huang S."/>
            <person name="Miao D."/>
            <person name="Khan W.U."/>
            <person name="Rao P."/>
            <person name="Ye M."/>
            <person name="Lei B."/>
            <person name="Liao W."/>
            <person name="Wang J."/>
            <person name="Ji L."/>
            <person name="Li Y."/>
            <person name="Guo B."/>
            <person name="Mustafa N.S."/>
            <person name="Li S."/>
            <person name="Yun Q."/>
            <person name="Keller S.R."/>
            <person name="Mao J."/>
            <person name="Zhang R."/>
            <person name="Strauss S.H."/>
        </authorList>
    </citation>
    <scope>NUCLEOTIDE SEQUENCE</scope>
    <source>
        <strain evidence="1">GM15</strain>
        <tissue evidence="1">Leaf</tissue>
    </source>
</reference>
<dbReference type="AlphaFoldDB" id="A0A8X8CAJ8"/>
<protein>
    <submittedName>
        <fullName evidence="1">Uncharacterized protein</fullName>
    </submittedName>
</protein>
<dbReference type="EMBL" id="JAAWWB010000030">
    <property type="protein sequence ID" value="KAG6745734.1"/>
    <property type="molecule type" value="Genomic_DNA"/>
</dbReference>
<name>A0A8X8CAJ8_POPTO</name>
<dbReference type="Proteomes" id="UP000886885">
    <property type="component" value="Chromosome 15D"/>
</dbReference>
<organism evidence="1 2">
    <name type="scientific">Populus tomentosa</name>
    <name type="common">Chinese white poplar</name>
    <dbReference type="NCBI Taxonomy" id="118781"/>
    <lineage>
        <taxon>Eukaryota</taxon>
        <taxon>Viridiplantae</taxon>
        <taxon>Streptophyta</taxon>
        <taxon>Embryophyta</taxon>
        <taxon>Tracheophyta</taxon>
        <taxon>Spermatophyta</taxon>
        <taxon>Magnoliopsida</taxon>
        <taxon>eudicotyledons</taxon>
        <taxon>Gunneridae</taxon>
        <taxon>Pentapetalae</taxon>
        <taxon>rosids</taxon>
        <taxon>fabids</taxon>
        <taxon>Malpighiales</taxon>
        <taxon>Salicaceae</taxon>
        <taxon>Saliceae</taxon>
        <taxon>Populus</taxon>
    </lineage>
</organism>
<keyword evidence="2" id="KW-1185">Reference proteome</keyword>
<evidence type="ECO:0000313" key="2">
    <source>
        <dbReference type="Proteomes" id="UP000886885"/>
    </source>
</evidence>
<sequence>MKTSTGSATCWGKWQLVERSCWRLLLMVSNYQVAETSAAAISEEMESWQQSGVGEPVFRLDKLTACSRVQPKEGLPGQKDEADFSFLGVGGRDIDKERVLAGLGIV</sequence>